<dbReference type="Proteomes" id="UP001148737">
    <property type="component" value="Unassembled WGS sequence"/>
</dbReference>
<comment type="caution">
    <text evidence="1">The sequence shown here is derived from an EMBL/GenBank/DDBJ whole genome shotgun (WGS) entry which is preliminary data.</text>
</comment>
<name>A0ACC1QM51_9HYPO</name>
<proteinExistence type="predicted"/>
<protein>
    <submittedName>
        <fullName evidence="1">Uncharacterized protein</fullName>
    </submittedName>
</protein>
<reference evidence="1" key="1">
    <citation type="submission" date="2022-07" db="EMBL/GenBank/DDBJ databases">
        <title>Genome Sequence of Lecanicillium saksenae.</title>
        <authorList>
            <person name="Buettner E."/>
        </authorList>
    </citation>
    <scope>NUCLEOTIDE SEQUENCE</scope>
    <source>
        <strain evidence="1">VT-O1</strain>
    </source>
</reference>
<keyword evidence="2" id="KW-1185">Reference proteome</keyword>
<evidence type="ECO:0000313" key="2">
    <source>
        <dbReference type="Proteomes" id="UP001148737"/>
    </source>
</evidence>
<gene>
    <name evidence="1" type="ORF">NLG97_g8369</name>
</gene>
<accession>A0ACC1QM51</accession>
<evidence type="ECO:0000313" key="1">
    <source>
        <dbReference type="EMBL" id="KAJ3479240.1"/>
    </source>
</evidence>
<sequence length="395" mass="43840">MPVTLQIVNHGAETWKGHRAKDAGHILQRVDHAHYDTYMEILATSFTKELLAETNVSAMENGLVQGALEAYSTHHHLTIRPEDVWFAILSQLSFYINANAEKLRSFFVNHQGKKELVVNMVGTRHTVDFGVFAQTMADKIGENVKDPELRDWVMPSFSTTTDVDCAVGGVLFMGAMQSYFEYTCMLTCGLPSVTLLGEVADYRDILKRLDMLDRLGQEPAAMAQLLRPVLEHMILTFTEGRSPRVVAFWNKIVSRHDLGSGSPYISGWLTAFCFWNPEGKKQGGYHPRDMFPYLGVTDPEDDLSETSPNWLLCNTIYPEIDISDIPPGSASVPVLVNDNGEEFKCTMVAGLVAVQAASPTAEQLATISSEGVCCTSKTAIQPMSGWFIFINEDQS</sequence>
<organism evidence="1 2">
    <name type="scientific">Lecanicillium saksenae</name>
    <dbReference type="NCBI Taxonomy" id="468837"/>
    <lineage>
        <taxon>Eukaryota</taxon>
        <taxon>Fungi</taxon>
        <taxon>Dikarya</taxon>
        <taxon>Ascomycota</taxon>
        <taxon>Pezizomycotina</taxon>
        <taxon>Sordariomycetes</taxon>
        <taxon>Hypocreomycetidae</taxon>
        <taxon>Hypocreales</taxon>
        <taxon>Cordycipitaceae</taxon>
        <taxon>Lecanicillium</taxon>
    </lineage>
</organism>
<dbReference type="EMBL" id="JANAKD010001459">
    <property type="protein sequence ID" value="KAJ3479240.1"/>
    <property type="molecule type" value="Genomic_DNA"/>
</dbReference>